<evidence type="ECO:0000256" key="1">
    <source>
        <dbReference type="SAM" id="MobiDB-lite"/>
    </source>
</evidence>
<feature type="transmembrane region" description="Helical" evidence="2">
    <location>
        <begin position="178"/>
        <end position="202"/>
    </location>
</feature>
<protein>
    <submittedName>
        <fullName evidence="3">Uncharacterized protein</fullName>
    </submittedName>
</protein>
<keyword evidence="2" id="KW-0472">Membrane</keyword>
<gene>
    <name evidence="3" type="ORF">BCR44DRAFT_35134</name>
</gene>
<keyword evidence="2" id="KW-0812">Transmembrane</keyword>
<evidence type="ECO:0000313" key="4">
    <source>
        <dbReference type="Proteomes" id="UP000193411"/>
    </source>
</evidence>
<feature type="region of interest" description="Disordered" evidence="1">
    <location>
        <begin position="244"/>
        <end position="291"/>
    </location>
</feature>
<keyword evidence="2" id="KW-1133">Transmembrane helix</keyword>
<feature type="compositionally biased region" description="Polar residues" evidence="1">
    <location>
        <begin position="262"/>
        <end position="291"/>
    </location>
</feature>
<sequence length="291" mass="30935">MSRTQKTADYGALRTGITSTIAKCNAPDSFVTRLDIQTNQAPGWDSPYVSGFRVYCNDNSPPQPINWNKPTNATTYVSLDGKVAKDGIKDLIVSHKSYVNMVGYGTETMLGTFKDVNLWQQAAQKEYKGCLLAGIECTFVSWFDGCRAHFSCPTAGDSGSATAGAVDPVTCSGGGFSIGAFAGGIGAGLVVAAALVGLLVFVRSRKSGGQKQVGNVESSINQQQQQVPVMAADPYAAVFNNGGSASSPQAQQYGDVHVLSPYGNNDNFGHQQQHQQADPNKIQDWQQLPKP</sequence>
<reference evidence="3 4" key="1">
    <citation type="submission" date="2016-07" db="EMBL/GenBank/DDBJ databases">
        <title>Pervasive Adenine N6-methylation of Active Genes in Fungi.</title>
        <authorList>
            <consortium name="DOE Joint Genome Institute"/>
            <person name="Mondo S.J."/>
            <person name="Dannebaum R.O."/>
            <person name="Kuo R.C."/>
            <person name="Labutti K."/>
            <person name="Haridas S."/>
            <person name="Kuo A."/>
            <person name="Salamov A."/>
            <person name="Ahrendt S.R."/>
            <person name="Lipzen A."/>
            <person name="Sullivan W."/>
            <person name="Andreopoulos W.B."/>
            <person name="Clum A."/>
            <person name="Lindquist E."/>
            <person name="Daum C."/>
            <person name="Ramamoorthy G.K."/>
            <person name="Gryganskyi A."/>
            <person name="Culley D."/>
            <person name="Magnuson J.K."/>
            <person name="James T.Y."/>
            <person name="O'Malley M.A."/>
            <person name="Stajich J.E."/>
            <person name="Spatafora J.W."/>
            <person name="Visel A."/>
            <person name="Grigoriev I.V."/>
        </authorList>
    </citation>
    <scope>NUCLEOTIDE SEQUENCE [LARGE SCALE GENOMIC DNA]</scope>
    <source>
        <strain evidence="3 4">PL171</strain>
    </source>
</reference>
<evidence type="ECO:0000256" key="2">
    <source>
        <dbReference type="SAM" id="Phobius"/>
    </source>
</evidence>
<proteinExistence type="predicted"/>
<dbReference type="Proteomes" id="UP000193411">
    <property type="component" value="Unassembled WGS sequence"/>
</dbReference>
<organism evidence="3 4">
    <name type="scientific">Catenaria anguillulae PL171</name>
    <dbReference type="NCBI Taxonomy" id="765915"/>
    <lineage>
        <taxon>Eukaryota</taxon>
        <taxon>Fungi</taxon>
        <taxon>Fungi incertae sedis</taxon>
        <taxon>Blastocladiomycota</taxon>
        <taxon>Blastocladiomycetes</taxon>
        <taxon>Blastocladiales</taxon>
        <taxon>Catenariaceae</taxon>
        <taxon>Catenaria</taxon>
    </lineage>
</organism>
<keyword evidence="4" id="KW-1185">Reference proteome</keyword>
<name>A0A1Y2H787_9FUNG</name>
<dbReference type="EMBL" id="MCFL01000084">
    <property type="protein sequence ID" value="ORZ30457.1"/>
    <property type="molecule type" value="Genomic_DNA"/>
</dbReference>
<dbReference type="AlphaFoldDB" id="A0A1Y2H787"/>
<accession>A0A1Y2H787</accession>
<comment type="caution">
    <text evidence="3">The sequence shown here is derived from an EMBL/GenBank/DDBJ whole genome shotgun (WGS) entry which is preliminary data.</text>
</comment>
<evidence type="ECO:0000313" key="3">
    <source>
        <dbReference type="EMBL" id="ORZ30457.1"/>
    </source>
</evidence>